<evidence type="ECO:0000259" key="1">
    <source>
        <dbReference type="Pfam" id="PF18974"/>
    </source>
</evidence>
<reference evidence="2 3" key="1">
    <citation type="submission" date="2012-09" db="EMBL/GenBank/DDBJ databases">
        <title>Draft Genome Sequences of 6 Strains from Genus Thauera.</title>
        <authorList>
            <person name="Liu B."/>
            <person name="Shapleigh J.P."/>
            <person name="Frostegard A.H."/>
        </authorList>
    </citation>
    <scope>NUCLEOTIDE SEQUENCE [LARGE SCALE GENOMIC DNA]</scope>
    <source>
        <strain evidence="2 3">B4P</strain>
    </source>
</reference>
<evidence type="ECO:0000313" key="2">
    <source>
        <dbReference type="EMBL" id="ENO95616.1"/>
    </source>
</evidence>
<name>N6YMQ4_9RHOO</name>
<sequence>MRHDLKVPFAEKDQAKKLGARWDAARKRWYIDGSLDPAVFARWQPAPHDASAAAAPAPASRRAASASAEAKVQVGSRYVALPRVCDCLPWEDCDACRLQAWPK</sequence>
<dbReference type="Pfam" id="PF18974">
    <property type="entry name" value="DUF5710"/>
    <property type="match status" value="1"/>
</dbReference>
<gene>
    <name evidence="2" type="ORF">C667_18115</name>
</gene>
<dbReference type="AlphaFoldDB" id="N6YMQ4"/>
<dbReference type="RefSeq" id="WP_004373034.1">
    <property type="nucleotide sequence ID" value="NZ_AMXF01000193.1"/>
</dbReference>
<protein>
    <recommendedName>
        <fullName evidence="1">DUF5710 domain-containing protein</fullName>
    </recommendedName>
</protein>
<comment type="caution">
    <text evidence="2">The sequence shown here is derived from an EMBL/GenBank/DDBJ whole genome shotgun (WGS) entry which is preliminary data.</text>
</comment>
<accession>N6YMQ4</accession>
<dbReference type="OrthoDB" id="7235451at2"/>
<dbReference type="Proteomes" id="UP000013047">
    <property type="component" value="Unassembled WGS sequence"/>
</dbReference>
<proteinExistence type="predicted"/>
<organism evidence="2 3">
    <name type="scientific">Thauera phenylacetica B4P</name>
    <dbReference type="NCBI Taxonomy" id="1234382"/>
    <lineage>
        <taxon>Bacteria</taxon>
        <taxon>Pseudomonadati</taxon>
        <taxon>Pseudomonadota</taxon>
        <taxon>Betaproteobacteria</taxon>
        <taxon>Rhodocyclales</taxon>
        <taxon>Zoogloeaceae</taxon>
        <taxon>Thauera</taxon>
    </lineage>
</organism>
<evidence type="ECO:0000313" key="3">
    <source>
        <dbReference type="Proteomes" id="UP000013047"/>
    </source>
</evidence>
<dbReference type="EMBL" id="AMXF01000193">
    <property type="protein sequence ID" value="ENO95616.1"/>
    <property type="molecule type" value="Genomic_DNA"/>
</dbReference>
<feature type="domain" description="DUF5710" evidence="1">
    <location>
        <begin position="2"/>
        <end position="45"/>
    </location>
</feature>
<dbReference type="InterPro" id="IPR043764">
    <property type="entry name" value="DUF5710"/>
</dbReference>
<keyword evidence="3" id="KW-1185">Reference proteome</keyword>